<evidence type="ECO:0000313" key="2">
    <source>
        <dbReference type="EMBL" id="KAF2814664.1"/>
    </source>
</evidence>
<keyword evidence="1" id="KW-1133">Transmembrane helix</keyword>
<name>A0A6A6Z310_9PEZI</name>
<sequence>MRHHLLEWLPLKAPNDPVFVPFSYAVYWTAHSAMLMQLAPILQRYFKRLTLLQAVLVLSLPLNYSFDIIVDGFCTYMGYWTYDPGMGLVIQWSTGGRQPLTWPILLMSGWPNLIAYWGGKPPLTSLNIMERWFRLDRLTEPQVPYIEGNGRLDLEDASEVSPLLGRPKSSKGKAWVDKWNTSEEYDARLDYRVKESVPRWLFESARFGAWLVVFEVSSFVTLVVPLVVLRWATGKGSPYVP</sequence>
<keyword evidence="3" id="KW-1185">Reference proteome</keyword>
<gene>
    <name evidence="2 4" type="ORF">BDZ99DRAFT_566618</name>
</gene>
<keyword evidence="1" id="KW-0812">Transmembrane</keyword>
<organism evidence="2">
    <name type="scientific">Mytilinidion resinicola</name>
    <dbReference type="NCBI Taxonomy" id="574789"/>
    <lineage>
        <taxon>Eukaryota</taxon>
        <taxon>Fungi</taxon>
        <taxon>Dikarya</taxon>
        <taxon>Ascomycota</taxon>
        <taxon>Pezizomycotina</taxon>
        <taxon>Dothideomycetes</taxon>
        <taxon>Pleosporomycetidae</taxon>
        <taxon>Mytilinidiales</taxon>
        <taxon>Mytilinidiaceae</taxon>
        <taxon>Mytilinidion</taxon>
    </lineage>
</organism>
<dbReference type="AlphaFoldDB" id="A0A6A6Z310"/>
<keyword evidence="1" id="KW-0472">Membrane</keyword>
<dbReference type="OrthoDB" id="10327804at2759"/>
<reference evidence="4" key="3">
    <citation type="submission" date="2025-04" db="UniProtKB">
        <authorList>
            <consortium name="RefSeq"/>
        </authorList>
    </citation>
    <scope>IDENTIFICATION</scope>
    <source>
        <strain evidence="4">CBS 304.34</strain>
    </source>
</reference>
<protein>
    <submittedName>
        <fullName evidence="2 4">Uncharacterized protein</fullName>
    </submittedName>
</protein>
<feature type="transmembrane region" description="Helical" evidence="1">
    <location>
        <begin position="209"/>
        <end position="232"/>
    </location>
</feature>
<evidence type="ECO:0000313" key="4">
    <source>
        <dbReference type="RefSeq" id="XP_033581628.1"/>
    </source>
</evidence>
<feature type="transmembrane region" description="Helical" evidence="1">
    <location>
        <begin position="20"/>
        <end position="42"/>
    </location>
</feature>
<evidence type="ECO:0000313" key="3">
    <source>
        <dbReference type="Proteomes" id="UP000504636"/>
    </source>
</evidence>
<evidence type="ECO:0000256" key="1">
    <source>
        <dbReference type="SAM" id="Phobius"/>
    </source>
</evidence>
<proteinExistence type="predicted"/>
<reference evidence="4" key="2">
    <citation type="submission" date="2020-04" db="EMBL/GenBank/DDBJ databases">
        <authorList>
            <consortium name="NCBI Genome Project"/>
        </authorList>
    </citation>
    <scope>NUCLEOTIDE SEQUENCE</scope>
    <source>
        <strain evidence="4">CBS 304.34</strain>
    </source>
</reference>
<dbReference type="RefSeq" id="XP_033581628.1">
    <property type="nucleotide sequence ID" value="XM_033727605.1"/>
</dbReference>
<dbReference type="EMBL" id="MU003694">
    <property type="protein sequence ID" value="KAF2814664.1"/>
    <property type="molecule type" value="Genomic_DNA"/>
</dbReference>
<dbReference type="Proteomes" id="UP000504636">
    <property type="component" value="Unplaced"/>
</dbReference>
<dbReference type="GeneID" id="54468498"/>
<accession>A0A6A6Z310</accession>
<reference evidence="2 4" key="1">
    <citation type="journal article" date="2020" name="Stud. Mycol.">
        <title>101 Dothideomycetes genomes: a test case for predicting lifestyles and emergence of pathogens.</title>
        <authorList>
            <person name="Haridas S."/>
            <person name="Albert R."/>
            <person name="Binder M."/>
            <person name="Bloem J."/>
            <person name="Labutti K."/>
            <person name="Salamov A."/>
            <person name="Andreopoulos B."/>
            <person name="Baker S."/>
            <person name="Barry K."/>
            <person name="Bills G."/>
            <person name="Bluhm B."/>
            <person name="Cannon C."/>
            <person name="Castanera R."/>
            <person name="Culley D."/>
            <person name="Daum C."/>
            <person name="Ezra D."/>
            <person name="Gonzalez J."/>
            <person name="Henrissat B."/>
            <person name="Kuo A."/>
            <person name="Liang C."/>
            <person name="Lipzen A."/>
            <person name="Lutzoni F."/>
            <person name="Magnuson J."/>
            <person name="Mondo S."/>
            <person name="Nolan M."/>
            <person name="Ohm R."/>
            <person name="Pangilinan J."/>
            <person name="Park H.-J."/>
            <person name="Ramirez L."/>
            <person name="Alfaro M."/>
            <person name="Sun H."/>
            <person name="Tritt A."/>
            <person name="Yoshinaga Y."/>
            <person name="Zwiers L.-H."/>
            <person name="Turgeon B."/>
            <person name="Goodwin S."/>
            <person name="Spatafora J."/>
            <person name="Crous P."/>
            <person name="Grigoriev I."/>
        </authorList>
    </citation>
    <scope>NUCLEOTIDE SEQUENCE</scope>
    <source>
        <strain evidence="2 4">CBS 304.34</strain>
    </source>
</reference>